<organism evidence="1 2">
    <name type="scientific">Dissostichus mawsoni</name>
    <name type="common">Antarctic cod</name>
    <dbReference type="NCBI Taxonomy" id="36200"/>
    <lineage>
        <taxon>Eukaryota</taxon>
        <taxon>Metazoa</taxon>
        <taxon>Chordata</taxon>
        <taxon>Craniata</taxon>
        <taxon>Vertebrata</taxon>
        <taxon>Euteleostomi</taxon>
        <taxon>Actinopterygii</taxon>
        <taxon>Neopterygii</taxon>
        <taxon>Teleostei</taxon>
        <taxon>Neoteleostei</taxon>
        <taxon>Acanthomorphata</taxon>
        <taxon>Eupercaria</taxon>
        <taxon>Perciformes</taxon>
        <taxon>Notothenioidei</taxon>
        <taxon>Nototheniidae</taxon>
        <taxon>Dissostichus</taxon>
    </lineage>
</organism>
<evidence type="ECO:0000313" key="2">
    <source>
        <dbReference type="Proteomes" id="UP000518266"/>
    </source>
</evidence>
<sequence length="246" mass="28485">MKANIPEVEALVNTDRSLHILFCIIDSGCTSRDVLQSYFDLLGELMKFNIDAFKRFNKYVNTPEKTFLTQINSSLVDSNMLVRCITLSLDRFESQTEDVKVVEVLSECCLLSYMAKVENRLAFLFRLVNIINENVSCLNTSLVVLMLARRKAKLPFYLNALREKEYAEKYPGCLLNNFHNLLRFWQRHYLNKDKDSTCLENSSCIPFSYWKETVSVLLGSDRTSLCAIASYIDEPYMDLDKDLLED</sequence>
<dbReference type="PANTHER" id="PTHR31743">
    <property type="entry name" value="TRANSIENT RECEPTOR POTENTIAL CHANNEL 4-ASSOCIATED PROTEIN TCPC4AP"/>
    <property type="match status" value="1"/>
</dbReference>
<reference evidence="1 2" key="1">
    <citation type="submission" date="2020-03" db="EMBL/GenBank/DDBJ databases">
        <title>Dissostichus mawsoni Genome sequencing and assembly.</title>
        <authorList>
            <person name="Park H."/>
        </authorList>
    </citation>
    <scope>NUCLEOTIDE SEQUENCE [LARGE SCALE GENOMIC DNA]</scope>
    <source>
        <strain evidence="1">DM0001</strain>
        <tissue evidence="1">Muscle</tissue>
    </source>
</reference>
<dbReference type="InterPro" id="IPR022162">
    <property type="entry name" value="TRPC4AP"/>
</dbReference>
<protein>
    <submittedName>
        <fullName evidence="1">Uncharacterized protein</fullName>
    </submittedName>
</protein>
<evidence type="ECO:0000313" key="1">
    <source>
        <dbReference type="EMBL" id="KAF3855870.1"/>
    </source>
</evidence>
<keyword evidence="2" id="KW-1185">Reference proteome</keyword>
<dbReference type="OrthoDB" id="8752079at2759"/>
<dbReference type="GO" id="GO:0019902">
    <property type="term" value="F:phosphatase binding"/>
    <property type="evidence" value="ECO:0007669"/>
    <property type="project" value="TreeGrafter"/>
</dbReference>
<comment type="caution">
    <text evidence="1">The sequence shown here is derived from an EMBL/GenBank/DDBJ whole genome shotgun (WGS) entry which is preliminary data.</text>
</comment>
<proteinExistence type="predicted"/>
<dbReference type="EMBL" id="JAAKFY010000006">
    <property type="protein sequence ID" value="KAF3855870.1"/>
    <property type="molecule type" value="Genomic_DNA"/>
</dbReference>
<gene>
    <name evidence="1" type="ORF">F7725_016593</name>
</gene>
<dbReference type="PANTHER" id="PTHR31743:SF1">
    <property type="entry name" value="SHORT TRANSIENT RECEPTOR POTENTIAL CHANNEL 4-ASSOCIATED PROTEIN"/>
    <property type="match status" value="1"/>
</dbReference>
<dbReference type="GO" id="GO:0031464">
    <property type="term" value="C:Cul4A-RING E3 ubiquitin ligase complex"/>
    <property type="evidence" value="ECO:0007669"/>
    <property type="project" value="InterPro"/>
</dbReference>
<name>A0A7J5Z2L7_DISMA</name>
<dbReference type="AlphaFoldDB" id="A0A7J5Z2L7"/>
<dbReference type="Proteomes" id="UP000518266">
    <property type="component" value="Unassembled WGS sequence"/>
</dbReference>
<dbReference type="GO" id="GO:0006511">
    <property type="term" value="P:ubiquitin-dependent protein catabolic process"/>
    <property type="evidence" value="ECO:0007669"/>
    <property type="project" value="InterPro"/>
</dbReference>
<accession>A0A7J5Z2L7</accession>
<dbReference type="Pfam" id="PF12463">
    <property type="entry name" value="DUF3689"/>
    <property type="match status" value="1"/>
</dbReference>